<dbReference type="InterPro" id="IPR036271">
    <property type="entry name" value="Tet_transcr_reg_TetR-rel_C_sf"/>
</dbReference>
<dbReference type="Pfam" id="PF00440">
    <property type="entry name" value="TetR_N"/>
    <property type="match status" value="1"/>
</dbReference>
<dbReference type="Pfam" id="PF08360">
    <property type="entry name" value="TetR_C_5"/>
    <property type="match status" value="1"/>
</dbReference>
<keyword evidence="7" id="KW-1185">Reference proteome</keyword>
<dbReference type="EMBL" id="CP009287">
    <property type="protein sequence ID" value="AIQ67346.1"/>
    <property type="molecule type" value="Genomic_DNA"/>
</dbReference>
<name>A0A089M0R1_9BACL</name>
<reference evidence="6 7" key="1">
    <citation type="submission" date="2014-08" db="EMBL/GenBank/DDBJ databases">
        <title>Comparative genomics of the Paenibacillus odorifer group.</title>
        <authorList>
            <person name="den Bakker H.C."/>
            <person name="Tsai Y.-C."/>
            <person name="Martin N."/>
            <person name="Korlach J."/>
            <person name="Wiedmann M."/>
        </authorList>
    </citation>
    <scope>NUCLEOTIDE SEQUENCE [LARGE SCALE GENOMIC DNA]</scope>
    <source>
        <strain evidence="6 7">DSM 15220</strain>
    </source>
</reference>
<keyword evidence="2 4" id="KW-0238">DNA-binding</keyword>
<dbReference type="PROSITE" id="PS01081">
    <property type="entry name" value="HTH_TETR_1"/>
    <property type="match status" value="1"/>
</dbReference>
<dbReference type="InterPro" id="IPR013571">
    <property type="entry name" value="Tscrpt_reg_QacR_C"/>
</dbReference>
<dbReference type="InterPro" id="IPR009057">
    <property type="entry name" value="Homeodomain-like_sf"/>
</dbReference>
<evidence type="ECO:0000256" key="2">
    <source>
        <dbReference type="ARBA" id="ARBA00023125"/>
    </source>
</evidence>
<dbReference type="SUPFAM" id="SSF48498">
    <property type="entry name" value="Tetracyclin repressor-like, C-terminal domain"/>
    <property type="match status" value="1"/>
</dbReference>
<gene>
    <name evidence="6" type="ORF">PGRAT_06595</name>
</gene>
<dbReference type="FunFam" id="1.10.10.60:FF:000141">
    <property type="entry name" value="TetR family transcriptional regulator"/>
    <property type="match status" value="1"/>
</dbReference>
<evidence type="ECO:0000256" key="1">
    <source>
        <dbReference type="ARBA" id="ARBA00023015"/>
    </source>
</evidence>
<dbReference type="KEGG" id="pgm:PGRAT_06595"/>
<sequence>MVRIKGRSDGEETKKRIVQKAAQLFVQKGYGAVTMNEVCSAAKVSKGSLYHHFPSKDELFLYVVEDDTEQWLSQWAEKSSRISGLEERFYALGEHYANDFQNPLIRALEEYARSRPHSDEVHQRLAQLCESASEACRNLLQEGMDTGYLIKGNLDNYVIIVSGLLEGVARVSEIMAAAKAPEDIMQYYREAIGLLLQGIRAR</sequence>
<dbReference type="PRINTS" id="PR00455">
    <property type="entry name" value="HTHTETR"/>
</dbReference>
<evidence type="ECO:0000313" key="6">
    <source>
        <dbReference type="EMBL" id="AIQ67346.1"/>
    </source>
</evidence>
<feature type="DNA-binding region" description="H-T-H motif" evidence="4">
    <location>
        <begin position="34"/>
        <end position="53"/>
    </location>
</feature>
<dbReference type="PANTHER" id="PTHR30055:SF211">
    <property type="entry name" value="TRANSCRIPTIONAL REGULATOR, TETR FAMILY"/>
    <property type="match status" value="1"/>
</dbReference>
<dbReference type="eggNOG" id="COG1309">
    <property type="taxonomic scope" value="Bacteria"/>
</dbReference>
<dbReference type="HOGENOM" id="CLU_069356_12_2_9"/>
<dbReference type="InterPro" id="IPR001647">
    <property type="entry name" value="HTH_TetR"/>
</dbReference>
<evidence type="ECO:0000256" key="3">
    <source>
        <dbReference type="ARBA" id="ARBA00023163"/>
    </source>
</evidence>
<protein>
    <recommendedName>
        <fullName evidence="5">HTH tetR-type domain-containing protein</fullName>
    </recommendedName>
</protein>
<dbReference type="InterPro" id="IPR050109">
    <property type="entry name" value="HTH-type_TetR-like_transc_reg"/>
</dbReference>
<proteinExistence type="predicted"/>
<dbReference type="Proteomes" id="UP000029500">
    <property type="component" value="Chromosome"/>
</dbReference>
<dbReference type="Gene3D" id="1.10.357.10">
    <property type="entry name" value="Tetracycline Repressor, domain 2"/>
    <property type="match status" value="1"/>
</dbReference>
<dbReference type="GO" id="GO:0003700">
    <property type="term" value="F:DNA-binding transcription factor activity"/>
    <property type="evidence" value="ECO:0007669"/>
    <property type="project" value="InterPro"/>
</dbReference>
<evidence type="ECO:0000313" key="7">
    <source>
        <dbReference type="Proteomes" id="UP000029500"/>
    </source>
</evidence>
<dbReference type="STRING" id="189425.PGRAT_06595"/>
<dbReference type="GO" id="GO:0000976">
    <property type="term" value="F:transcription cis-regulatory region binding"/>
    <property type="evidence" value="ECO:0007669"/>
    <property type="project" value="TreeGrafter"/>
</dbReference>
<dbReference type="PROSITE" id="PS50977">
    <property type="entry name" value="HTH_TETR_2"/>
    <property type="match status" value="1"/>
</dbReference>
<dbReference type="SUPFAM" id="SSF46689">
    <property type="entry name" value="Homeodomain-like"/>
    <property type="match status" value="1"/>
</dbReference>
<accession>A0A089M0R1</accession>
<organism evidence="6 7">
    <name type="scientific">Paenibacillus graminis</name>
    <dbReference type="NCBI Taxonomy" id="189425"/>
    <lineage>
        <taxon>Bacteria</taxon>
        <taxon>Bacillati</taxon>
        <taxon>Bacillota</taxon>
        <taxon>Bacilli</taxon>
        <taxon>Bacillales</taxon>
        <taxon>Paenibacillaceae</taxon>
        <taxon>Paenibacillus</taxon>
    </lineage>
</organism>
<dbReference type="RefSeq" id="WP_025708972.1">
    <property type="nucleotide sequence ID" value="NZ_CP009287.1"/>
</dbReference>
<keyword evidence="1" id="KW-0805">Transcription regulation</keyword>
<dbReference type="AlphaFoldDB" id="A0A089M0R1"/>
<evidence type="ECO:0000259" key="5">
    <source>
        <dbReference type="PROSITE" id="PS50977"/>
    </source>
</evidence>
<keyword evidence="3" id="KW-0804">Transcription</keyword>
<evidence type="ECO:0000256" key="4">
    <source>
        <dbReference type="PROSITE-ProRule" id="PRU00335"/>
    </source>
</evidence>
<dbReference type="GO" id="GO:0045892">
    <property type="term" value="P:negative regulation of DNA-templated transcription"/>
    <property type="evidence" value="ECO:0007669"/>
    <property type="project" value="InterPro"/>
</dbReference>
<dbReference type="OrthoDB" id="9785164at2"/>
<feature type="domain" description="HTH tetR-type" evidence="5">
    <location>
        <begin position="11"/>
        <end position="71"/>
    </location>
</feature>
<dbReference type="InterPro" id="IPR023772">
    <property type="entry name" value="DNA-bd_HTH_TetR-type_CS"/>
</dbReference>
<dbReference type="Gene3D" id="1.10.10.60">
    <property type="entry name" value="Homeodomain-like"/>
    <property type="match status" value="1"/>
</dbReference>
<dbReference type="PANTHER" id="PTHR30055">
    <property type="entry name" value="HTH-TYPE TRANSCRIPTIONAL REGULATOR RUTR"/>
    <property type="match status" value="1"/>
</dbReference>